<evidence type="ECO:0000256" key="1">
    <source>
        <dbReference type="SAM" id="Coils"/>
    </source>
</evidence>
<dbReference type="OrthoDB" id="282552at2"/>
<keyword evidence="1" id="KW-0175">Coiled coil</keyword>
<proteinExistence type="predicted"/>
<comment type="caution">
    <text evidence="2">The sequence shown here is derived from an EMBL/GenBank/DDBJ whole genome shotgun (WGS) entry which is preliminary data.</text>
</comment>
<protein>
    <submittedName>
        <fullName evidence="2">Uncharacterized protein</fullName>
    </submittedName>
</protein>
<keyword evidence="3" id="KW-1185">Reference proteome</keyword>
<dbReference type="AlphaFoldDB" id="A0A5C5Z143"/>
<dbReference type="EMBL" id="SJPJ01000001">
    <property type="protein sequence ID" value="TWT81098.1"/>
    <property type="molecule type" value="Genomic_DNA"/>
</dbReference>
<organism evidence="2 3">
    <name type="scientific">Novipirellula herctigrandis</name>
    <dbReference type="NCBI Taxonomy" id="2527986"/>
    <lineage>
        <taxon>Bacteria</taxon>
        <taxon>Pseudomonadati</taxon>
        <taxon>Planctomycetota</taxon>
        <taxon>Planctomycetia</taxon>
        <taxon>Pirellulales</taxon>
        <taxon>Pirellulaceae</taxon>
        <taxon>Novipirellula</taxon>
    </lineage>
</organism>
<gene>
    <name evidence="2" type="ORF">CA13_25450</name>
</gene>
<dbReference type="RefSeq" id="WP_146396703.1">
    <property type="nucleotide sequence ID" value="NZ_SJPJ01000001.1"/>
</dbReference>
<dbReference type="Proteomes" id="UP000315010">
    <property type="component" value="Unassembled WGS sequence"/>
</dbReference>
<sequence length="152" mass="17246">MSYDNESVSPMFRIDVSPQASAESDAPESRVVVELLQQLVTGQSQQNRLLQELMQQNAAMQKQRAGELQQWKDSNPELSRACREAAETLSRVQTRFLDTMTEDILENDEHLMEGEFMLNEFVDRFGPRLAHLNGVLQVLAQLGTGQPIQQNQ</sequence>
<name>A0A5C5Z143_9BACT</name>
<evidence type="ECO:0000313" key="3">
    <source>
        <dbReference type="Proteomes" id="UP000315010"/>
    </source>
</evidence>
<reference evidence="2 3" key="1">
    <citation type="submission" date="2019-02" db="EMBL/GenBank/DDBJ databases">
        <title>Deep-cultivation of Planctomycetes and their phenomic and genomic characterization uncovers novel biology.</title>
        <authorList>
            <person name="Wiegand S."/>
            <person name="Jogler M."/>
            <person name="Boedeker C."/>
            <person name="Pinto D."/>
            <person name="Vollmers J."/>
            <person name="Rivas-Marin E."/>
            <person name="Kohn T."/>
            <person name="Peeters S.H."/>
            <person name="Heuer A."/>
            <person name="Rast P."/>
            <person name="Oberbeckmann S."/>
            <person name="Bunk B."/>
            <person name="Jeske O."/>
            <person name="Meyerdierks A."/>
            <person name="Storesund J.E."/>
            <person name="Kallscheuer N."/>
            <person name="Luecker S."/>
            <person name="Lage O.M."/>
            <person name="Pohl T."/>
            <person name="Merkel B.J."/>
            <person name="Hornburger P."/>
            <person name="Mueller R.-W."/>
            <person name="Bruemmer F."/>
            <person name="Labrenz M."/>
            <person name="Spormann A.M."/>
            <person name="Op Den Camp H."/>
            <person name="Overmann J."/>
            <person name="Amann R."/>
            <person name="Jetten M.S.M."/>
            <person name="Mascher T."/>
            <person name="Medema M.H."/>
            <person name="Devos D.P."/>
            <person name="Kaster A.-K."/>
            <person name="Ovreas L."/>
            <person name="Rohde M."/>
            <person name="Galperin M.Y."/>
            <person name="Jogler C."/>
        </authorList>
    </citation>
    <scope>NUCLEOTIDE SEQUENCE [LARGE SCALE GENOMIC DNA]</scope>
    <source>
        <strain evidence="2 3">CA13</strain>
    </source>
</reference>
<accession>A0A5C5Z143</accession>
<feature type="coiled-coil region" evidence="1">
    <location>
        <begin position="43"/>
        <end position="70"/>
    </location>
</feature>
<evidence type="ECO:0000313" key="2">
    <source>
        <dbReference type="EMBL" id="TWT81098.1"/>
    </source>
</evidence>